<dbReference type="GO" id="GO:0005739">
    <property type="term" value="C:mitochondrion"/>
    <property type="evidence" value="ECO:0007669"/>
    <property type="project" value="TreeGrafter"/>
</dbReference>
<dbReference type="GO" id="GO:0000339">
    <property type="term" value="F:RNA cap binding"/>
    <property type="evidence" value="ECO:0007669"/>
    <property type="project" value="InterPro"/>
</dbReference>
<dbReference type="GO" id="GO:0016020">
    <property type="term" value="C:membrane"/>
    <property type="evidence" value="ECO:0007669"/>
    <property type="project" value="InterPro"/>
</dbReference>
<gene>
    <name evidence="3" type="ORF">JXQ802_LOCUS51884</name>
    <name evidence="2" type="ORF">PYM288_LOCUS35621</name>
</gene>
<keyword evidence="4" id="KW-1185">Reference proteome</keyword>
<protein>
    <recommendedName>
        <fullName evidence="5">Prohibitin</fullName>
    </recommendedName>
</protein>
<name>A0A816D9W3_9BILA</name>
<comment type="similarity">
    <text evidence="1">Belongs to the prohibitin family.</text>
</comment>
<dbReference type="PRINTS" id="PR00679">
    <property type="entry name" value="PROHIBITIN"/>
</dbReference>
<dbReference type="PANTHER" id="PTHR23222">
    <property type="entry name" value="PROHIBITIN"/>
    <property type="match status" value="1"/>
</dbReference>
<dbReference type="Pfam" id="PF21071">
    <property type="entry name" value="LARP1_HEAT"/>
    <property type="match status" value="1"/>
</dbReference>
<sequence>MYRYGVEYLFRFYTYGVEKHFRQHVFADFQQETLCDHEAGQLCDLEKFWAFLKYSREKPKINSKLEEILKKYKNLEDFRVDGASFPQQFFPTKSNYTFEAIAAAVAKNSDASNSLKPNGEQYLNGAHTFSNGFRFIVLGRIDIGLAIVGGVINFDDGHRDVIFDHFQGVKLDVIEEGTHFMISWLHRPIIFDIRTRPRSVPSITEIKDIKARREQSTSGERRTWGKYSQTINIILRILYRPRAELSPKIFLQIWSQFDAFELITQRTLISQRTHLSFRPEFTSAVELKQVAQQDVGKQRFLVEKTEQSRRANVIAAEGDTRAADLIGKVLDEVGDGLIELRRIEAAEGITNQLSKSRNIVYLLHGSQMLLNITGAMQ</sequence>
<dbReference type="EMBL" id="CAJNOL010007846">
    <property type="protein sequence ID" value="CAF1631694.1"/>
    <property type="molecule type" value="Genomic_DNA"/>
</dbReference>
<dbReference type="Proteomes" id="UP000663870">
    <property type="component" value="Unassembled WGS sequence"/>
</dbReference>
<dbReference type="GO" id="GO:0048255">
    <property type="term" value="P:mRNA stabilization"/>
    <property type="evidence" value="ECO:0007669"/>
    <property type="project" value="InterPro"/>
</dbReference>
<organism evidence="3 4">
    <name type="scientific">Rotaria sordida</name>
    <dbReference type="NCBI Taxonomy" id="392033"/>
    <lineage>
        <taxon>Eukaryota</taxon>
        <taxon>Metazoa</taxon>
        <taxon>Spiralia</taxon>
        <taxon>Gnathifera</taxon>
        <taxon>Rotifera</taxon>
        <taxon>Eurotatoria</taxon>
        <taxon>Bdelloidea</taxon>
        <taxon>Philodinida</taxon>
        <taxon>Philodinidae</taxon>
        <taxon>Rotaria</taxon>
    </lineage>
</organism>
<dbReference type="EMBL" id="CAJNOH010006283">
    <property type="protein sequence ID" value="CAF1427599.1"/>
    <property type="molecule type" value="Genomic_DNA"/>
</dbReference>
<dbReference type="InterPro" id="IPR000163">
    <property type="entry name" value="Prohibitin"/>
</dbReference>
<accession>A0A816D9W3</accession>
<evidence type="ECO:0000313" key="3">
    <source>
        <dbReference type="EMBL" id="CAF1631694.1"/>
    </source>
</evidence>
<reference evidence="3" key="1">
    <citation type="submission" date="2021-02" db="EMBL/GenBank/DDBJ databases">
        <authorList>
            <person name="Nowell W R."/>
        </authorList>
    </citation>
    <scope>NUCLEOTIDE SEQUENCE</scope>
</reference>
<dbReference type="InterPro" id="IPR006607">
    <property type="entry name" value="DM15"/>
</dbReference>
<evidence type="ECO:0000256" key="1">
    <source>
        <dbReference type="ARBA" id="ARBA00009658"/>
    </source>
</evidence>
<evidence type="ECO:0008006" key="5">
    <source>
        <dbReference type="Google" id="ProtNLM"/>
    </source>
</evidence>
<dbReference type="PANTHER" id="PTHR23222:SF0">
    <property type="entry name" value="PROHIBITIN 1"/>
    <property type="match status" value="1"/>
</dbReference>
<evidence type="ECO:0000313" key="2">
    <source>
        <dbReference type="EMBL" id="CAF1427599.1"/>
    </source>
</evidence>
<proteinExistence type="inferred from homology"/>
<dbReference type="AlphaFoldDB" id="A0A816D9W3"/>
<dbReference type="Proteomes" id="UP000663854">
    <property type="component" value="Unassembled WGS sequence"/>
</dbReference>
<dbReference type="GO" id="GO:0007005">
    <property type="term" value="P:mitochondrion organization"/>
    <property type="evidence" value="ECO:0007669"/>
    <property type="project" value="TreeGrafter"/>
</dbReference>
<evidence type="ECO:0000313" key="4">
    <source>
        <dbReference type="Proteomes" id="UP000663870"/>
    </source>
</evidence>
<comment type="caution">
    <text evidence="3">The sequence shown here is derived from an EMBL/GenBank/DDBJ whole genome shotgun (WGS) entry which is preliminary data.</text>
</comment>